<evidence type="ECO:0000313" key="2">
    <source>
        <dbReference type="EMBL" id="VFR75018.1"/>
    </source>
</evidence>
<evidence type="ECO:0000313" key="3">
    <source>
        <dbReference type="EMBL" id="VFR93112.1"/>
    </source>
</evidence>
<proteinExistence type="predicted"/>
<evidence type="ECO:0000313" key="4">
    <source>
        <dbReference type="EMBL" id="VFS27944.1"/>
    </source>
</evidence>
<reference evidence="4" key="1">
    <citation type="submission" date="2019-03" db="EMBL/GenBank/DDBJ databases">
        <authorList>
            <person name="Danneels B."/>
        </authorList>
    </citation>
    <scope>NUCLEOTIDE SEQUENCE</scope>
</reference>
<name>A0A484XVV3_9ZZZZ</name>
<dbReference type="AlphaFoldDB" id="A0A484XVV3"/>
<accession>A0A484XVV3</accession>
<sequence length="37" mass="3848">MAQRQVGAPLRKPGSLVVAQQGLTAGVQPVRPPEPRG</sequence>
<dbReference type="EMBL" id="CAADIK010000038">
    <property type="protein sequence ID" value="VFR75018.1"/>
    <property type="molecule type" value="Genomic_DNA"/>
</dbReference>
<dbReference type="EMBL" id="CAADIP010000033">
    <property type="protein sequence ID" value="VFR93112.1"/>
    <property type="molecule type" value="Genomic_DNA"/>
</dbReference>
<feature type="region of interest" description="Disordered" evidence="1">
    <location>
        <begin position="1"/>
        <end position="37"/>
    </location>
</feature>
<gene>
    <name evidence="2" type="ORF">BRI9_3854</name>
    <name evidence="3" type="ORF">IVO3_3854</name>
    <name evidence="4" type="ORF">RAN7_3786</name>
</gene>
<organism evidence="4">
    <name type="scientific">plant metagenome</name>
    <dbReference type="NCBI Taxonomy" id="1297885"/>
    <lineage>
        <taxon>unclassified sequences</taxon>
        <taxon>metagenomes</taxon>
        <taxon>organismal metagenomes</taxon>
    </lineage>
</organism>
<protein>
    <submittedName>
        <fullName evidence="4">Uncharacterized protein</fullName>
    </submittedName>
</protein>
<dbReference type="EMBL" id="CAADIZ010000044">
    <property type="protein sequence ID" value="VFS27944.1"/>
    <property type="molecule type" value="Genomic_DNA"/>
</dbReference>
<evidence type="ECO:0000256" key="1">
    <source>
        <dbReference type="SAM" id="MobiDB-lite"/>
    </source>
</evidence>